<dbReference type="Pfam" id="PF01473">
    <property type="entry name" value="Choline_bind_1"/>
    <property type="match status" value="1"/>
</dbReference>
<feature type="domain" description="Cadherin-like beta-sandwich-like" evidence="4">
    <location>
        <begin position="184"/>
        <end position="270"/>
    </location>
</feature>
<evidence type="ECO:0000256" key="3">
    <source>
        <dbReference type="SAM" id="SignalP"/>
    </source>
</evidence>
<feature type="chain" id="PRO_5039712536" evidence="3">
    <location>
        <begin position="23"/>
        <end position="375"/>
    </location>
</feature>
<dbReference type="PROSITE" id="PS51170">
    <property type="entry name" value="CW"/>
    <property type="match status" value="1"/>
</dbReference>
<keyword evidence="6" id="KW-1185">Reference proteome</keyword>
<evidence type="ECO:0000256" key="2">
    <source>
        <dbReference type="PROSITE-ProRule" id="PRU00591"/>
    </source>
</evidence>
<protein>
    <submittedName>
        <fullName evidence="5">Cadherin-like beta sandwich domain protein</fullName>
    </submittedName>
</protein>
<dbReference type="STRING" id="29367.CLPUN_27290"/>
<evidence type="ECO:0000313" key="6">
    <source>
        <dbReference type="Proteomes" id="UP000190890"/>
    </source>
</evidence>
<reference evidence="5 6" key="1">
    <citation type="submission" date="2016-05" db="EMBL/GenBank/DDBJ databases">
        <title>Microbial solvent formation.</title>
        <authorList>
            <person name="Poehlein A."/>
            <person name="Montoya Solano J.D."/>
            <person name="Flitsch S."/>
            <person name="Krabben P."/>
            <person name="Duerre P."/>
            <person name="Daniel R."/>
        </authorList>
    </citation>
    <scope>NUCLEOTIDE SEQUENCE [LARGE SCALE GENOMIC DNA]</scope>
    <source>
        <strain evidence="5 6">DSM 2619</strain>
    </source>
</reference>
<dbReference type="Gene3D" id="2.10.270.10">
    <property type="entry name" value="Cholin Binding"/>
    <property type="match status" value="1"/>
</dbReference>
<dbReference type="SUPFAM" id="SSF69360">
    <property type="entry name" value="Cell wall binding repeat"/>
    <property type="match status" value="1"/>
</dbReference>
<dbReference type="InterPro" id="IPR018337">
    <property type="entry name" value="Cell_wall/Cho-bd_repeat"/>
</dbReference>
<evidence type="ECO:0000313" key="5">
    <source>
        <dbReference type="EMBL" id="OOM76342.1"/>
    </source>
</evidence>
<name>A0A1S8TFF0_9CLOT</name>
<dbReference type="RefSeq" id="WP_077847828.1">
    <property type="nucleotide sequence ID" value="NZ_LZZM01000174.1"/>
</dbReference>
<dbReference type="InterPro" id="IPR025883">
    <property type="entry name" value="Cadherin-like_domain"/>
</dbReference>
<accession>A0A1S8TFF0</accession>
<gene>
    <name evidence="5" type="ORF">CLPUN_27290</name>
</gene>
<dbReference type="Pfam" id="PF12733">
    <property type="entry name" value="Cadherin-like"/>
    <property type="match status" value="1"/>
</dbReference>
<dbReference type="OrthoDB" id="1901107at2"/>
<feature type="signal peptide" evidence="3">
    <location>
        <begin position="1"/>
        <end position="22"/>
    </location>
</feature>
<dbReference type="Proteomes" id="UP000190890">
    <property type="component" value="Unassembled WGS sequence"/>
</dbReference>
<feature type="repeat" description="Cell wall-binding" evidence="2">
    <location>
        <begin position="336"/>
        <end position="355"/>
    </location>
</feature>
<sequence length="375" mass="41799">MNKNIKKIIALALVLGSVSAIAPATNFNLLTTKAYASSDENDDDKFDSLNLKDGSGSKIRLYEDDDYDEKVNDDDVEEGETYYAKTSSSKINIDIDGVKDKYVKVFTSDSDNAKGKDVDEEISISGDKTIYIKIYDEDVSGEKVTYDDDDFNSIGEYEIEIEYKGDSDSDDNDADDYDDIYLDKLTVDGESIALSNSKVAYNYNVASNVDKVVIKAEPEDDDYDVSIDGTDVDSDDNYKKTVTLKTGVNEIKIELEDDDDERDYTLKITRAAATQTGTVTDGVATTPVVTKKADQWVQVNGRWQYNDSQGNSLKNTWFFDRNYGKWYFLGVDGNMQTGWILTGGKYYYLYSDGSMAASTIIDGYKVDASGAWVTK</sequence>
<evidence type="ECO:0000259" key="4">
    <source>
        <dbReference type="Pfam" id="PF12733"/>
    </source>
</evidence>
<dbReference type="AlphaFoldDB" id="A0A1S8TFF0"/>
<comment type="caution">
    <text evidence="5">The sequence shown here is derived from an EMBL/GenBank/DDBJ whole genome shotgun (WGS) entry which is preliminary data.</text>
</comment>
<keyword evidence="3" id="KW-0732">Signal</keyword>
<organism evidence="5 6">
    <name type="scientific">Clostridium puniceum</name>
    <dbReference type="NCBI Taxonomy" id="29367"/>
    <lineage>
        <taxon>Bacteria</taxon>
        <taxon>Bacillati</taxon>
        <taxon>Bacillota</taxon>
        <taxon>Clostridia</taxon>
        <taxon>Eubacteriales</taxon>
        <taxon>Clostridiaceae</taxon>
        <taxon>Clostridium</taxon>
    </lineage>
</organism>
<dbReference type="EMBL" id="LZZM01000174">
    <property type="protein sequence ID" value="OOM76342.1"/>
    <property type="molecule type" value="Genomic_DNA"/>
</dbReference>
<keyword evidence="1" id="KW-0677">Repeat</keyword>
<proteinExistence type="predicted"/>
<dbReference type="Pfam" id="PF19085">
    <property type="entry name" value="Choline_bind_2"/>
    <property type="match status" value="1"/>
</dbReference>
<evidence type="ECO:0000256" key="1">
    <source>
        <dbReference type="ARBA" id="ARBA00022737"/>
    </source>
</evidence>